<evidence type="ECO:0000259" key="1">
    <source>
        <dbReference type="Pfam" id="PF01712"/>
    </source>
</evidence>
<name>A0A6C0IIE4_9ZZZZ</name>
<dbReference type="SUPFAM" id="SSF52540">
    <property type="entry name" value="P-loop containing nucleoside triphosphate hydrolases"/>
    <property type="match status" value="1"/>
</dbReference>
<dbReference type="GO" id="GO:0005524">
    <property type="term" value="F:ATP binding"/>
    <property type="evidence" value="ECO:0007669"/>
    <property type="project" value="InterPro"/>
</dbReference>
<dbReference type="InterPro" id="IPR002624">
    <property type="entry name" value="DCK/DGK"/>
</dbReference>
<evidence type="ECO:0000313" key="2">
    <source>
        <dbReference type="EMBL" id="QHT92988.1"/>
    </source>
</evidence>
<dbReference type="PANTHER" id="PTHR10513">
    <property type="entry name" value="DEOXYNUCLEOSIDE KINASE"/>
    <property type="match status" value="1"/>
</dbReference>
<dbReference type="InterPro" id="IPR050566">
    <property type="entry name" value="Deoxyribonucleoside_kinase"/>
</dbReference>
<proteinExistence type="predicted"/>
<feature type="domain" description="Deoxynucleoside kinase" evidence="1">
    <location>
        <begin position="7"/>
        <end position="224"/>
    </location>
</feature>
<dbReference type="GO" id="GO:0005737">
    <property type="term" value="C:cytoplasm"/>
    <property type="evidence" value="ECO:0007669"/>
    <property type="project" value="TreeGrafter"/>
</dbReference>
<dbReference type="AlphaFoldDB" id="A0A6C0IIE4"/>
<accession>A0A6C0IIE4</accession>
<dbReference type="PANTHER" id="PTHR10513:SF35">
    <property type="entry name" value="DEOXYADENOSINE KINASE"/>
    <property type="match status" value="1"/>
</dbReference>
<dbReference type="EMBL" id="MN740199">
    <property type="protein sequence ID" value="QHT92988.1"/>
    <property type="molecule type" value="Genomic_DNA"/>
</dbReference>
<sequence>MTLPLIINIEGNIGTGKSTILQKLKEVLEVHHKDKVLFLKEPVDKWDTIKDSNDTTILKHFYQDSEKYAFPFQIMACCTRITNLKNAIKKNPQCTVIICERSIEADANIFAKMLYDDGVMNEMEYKIYNLFYDEHKDLYQPTGYVYLDTTAEICLGRIEKRSRDGEAGIALEYLQRCQQYHDVWLKNKELDIPVLILDTNKNVNYDNEDDEEGDKWVTKISDFITQLTNKYFLNHSNRYQPDNAFDKSPDWAIAFP</sequence>
<dbReference type="InterPro" id="IPR027417">
    <property type="entry name" value="P-loop_NTPase"/>
</dbReference>
<dbReference type="CDD" id="cd01673">
    <property type="entry name" value="dNK"/>
    <property type="match status" value="1"/>
</dbReference>
<dbReference type="Gene3D" id="3.40.50.300">
    <property type="entry name" value="P-loop containing nucleotide triphosphate hydrolases"/>
    <property type="match status" value="1"/>
</dbReference>
<reference evidence="2" key="1">
    <citation type="journal article" date="2020" name="Nature">
        <title>Giant virus diversity and host interactions through global metagenomics.</title>
        <authorList>
            <person name="Schulz F."/>
            <person name="Roux S."/>
            <person name="Paez-Espino D."/>
            <person name="Jungbluth S."/>
            <person name="Walsh D.A."/>
            <person name="Denef V.J."/>
            <person name="McMahon K.D."/>
            <person name="Konstantinidis K.T."/>
            <person name="Eloe-Fadrosh E.A."/>
            <person name="Kyrpides N.C."/>
            <person name="Woyke T."/>
        </authorList>
    </citation>
    <scope>NUCLEOTIDE SEQUENCE</scope>
    <source>
        <strain evidence="2">GVMAG-M-3300023210-19</strain>
    </source>
</reference>
<dbReference type="InterPro" id="IPR031314">
    <property type="entry name" value="DNK_dom"/>
</dbReference>
<protein>
    <recommendedName>
        <fullName evidence="1">Deoxynucleoside kinase domain-containing protein</fullName>
    </recommendedName>
</protein>
<dbReference type="Pfam" id="PF01712">
    <property type="entry name" value="dNK"/>
    <property type="match status" value="1"/>
</dbReference>
<dbReference type="PIRSF" id="PIRSF000705">
    <property type="entry name" value="DNK"/>
    <property type="match status" value="1"/>
</dbReference>
<organism evidence="2">
    <name type="scientific">viral metagenome</name>
    <dbReference type="NCBI Taxonomy" id="1070528"/>
    <lineage>
        <taxon>unclassified sequences</taxon>
        <taxon>metagenomes</taxon>
        <taxon>organismal metagenomes</taxon>
    </lineage>
</organism>
<dbReference type="GO" id="GO:0019136">
    <property type="term" value="F:deoxynucleoside kinase activity"/>
    <property type="evidence" value="ECO:0007669"/>
    <property type="project" value="InterPro"/>
</dbReference>